<proteinExistence type="predicted"/>
<sequence length="146" mass="16023">MGQEREDPAPIQEEEDEEPSTPSPSSSSSSLSFAWNLKKQTLIEELARSLASDDGSSFESKIQATRDIRKLAKRSVTARSMLGQAGVIQPLISMLVSSDAEAREAALLNLAVRNERLYQDADISKEAAEIQDYIETLTHVPNASMQ</sequence>
<evidence type="ECO:0000313" key="2">
    <source>
        <dbReference type="Proteomes" id="UP001234297"/>
    </source>
</evidence>
<keyword evidence="2" id="KW-1185">Reference proteome</keyword>
<dbReference type="EMBL" id="CM056811">
    <property type="protein sequence ID" value="KAJ8635734.1"/>
    <property type="molecule type" value="Genomic_DNA"/>
</dbReference>
<dbReference type="Proteomes" id="UP001234297">
    <property type="component" value="Chromosome 3"/>
</dbReference>
<organism evidence="1 2">
    <name type="scientific">Persea americana</name>
    <name type="common">Avocado</name>
    <dbReference type="NCBI Taxonomy" id="3435"/>
    <lineage>
        <taxon>Eukaryota</taxon>
        <taxon>Viridiplantae</taxon>
        <taxon>Streptophyta</taxon>
        <taxon>Embryophyta</taxon>
        <taxon>Tracheophyta</taxon>
        <taxon>Spermatophyta</taxon>
        <taxon>Magnoliopsida</taxon>
        <taxon>Magnoliidae</taxon>
        <taxon>Laurales</taxon>
        <taxon>Lauraceae</taxon>
        <taxon>Persea</taxon>
    </lineage>
</organism>
<gene>
    <name evidence="1" type="ORF">MRB53_010001</name>
</gene>
<comment type="caution">
    <text evidence="1">The sequence shown here is derived from an EMBL/GenBank/DDBJ whole genome shotgun (WGS) entry which is preliminary data.</text>
</comment>
<evidence type="ECO:0000313" key="1">
    <source>
        <dbReference type="EMBL" id="KAJ8635734.1"/>
    </source>
</evidence>
<name>A0ACC2LQM4_PERAE</name>
<reference evidence="1 2" key="1">
    <citation type="journal article" date="2022" name="Hortic Res">
        <title>A haplotype resolved chromosomal level avocado genome allows analysis of novel avocado genes.</title>
        <authorList>
            <person name="Nath O."/>
            <person name="Fletcher S.J."/>
            <person name="Hayward A."/>
            <person name="Shaw L.M."/>
            <person name="Masouleh A.K."/>
            <person name="Furtado A."/>
            <person name="Henry R.J."/>
            <person name="Mitter N."/>
        </authorList>
    </citation>
    <scope>NUCLEOTIDE SEQUENCE [LARGE SCALE GENOMIC DNA]</scope>
    <source>
        <strain evidence="2">cv. Hass</strain>
    </source>
</reference>
<accession>A0ACC2LQM4</accession>
<protein>
    <submittedName>
        <fullName evidence="1">Uncharacterized protein</fullName>
    </submittedName>
</protein>